<comment type="caution">
    <text evidence="1">The sequence shown here is derived from an EMBL/GenBank/DDBJ whole genome shotgun (WGS) entry which is preliminary data.</text>
</comment>
<organism evidence="1 2">
    <name type="scientific">Tritrichomonas musculus</name>
    <dbReference type="NCBI Taxonomy" id="1915356"/>
    <lineage>
        <taxon>Eukaryota</taxon>
        <taxon>Metamonada</taxon>
        <taxon>Parabasalia</taxon>
        <taxon>Tritrichomonadida</taxon>
        <taxon>Tritrichomonadidae</taxon>
        <taxon>Tritrichomonas</taxon>
    </lineage>
</organism>
<gene>
    <name evidence="1" type="ORF">M9Y10_013521</name>
</gene>
<evidence type="ECO:0000313" key="1">
    <source>
        <dbReference type="EMBL" id="KAK8835316.1"/>
    </source>
</evidence>
<protein>
    <submittedName>
        <fullName evidence="1">Uncharacterized protein</fullName>
    </submittedName>
</protein>
<accession>A0ABR2GN85</accession>
<dbReference type="EMBL" id="JAPFFF010000184">
    <property type="protein sequence ID" value="KAK8835316.1"/>
    <property type="molecule type" value="Genomic_DNA"/>
</dbReference>
<reference evidence="1 2" key="1">
    <citation type="submission" date="2024-04" db="EMBL/GenBank/DDBJ databases">
        <title>Tritrichomonas musculus Genome.</title>
        <authorList>
            <person name="Alves-Ferreira E."/>
            <person name="Grigg M."/>
            <person name="Lorenzi H."/>
            <person name="Galac M."/>
        </authorList>
    </citation>
    <scope>NUCLEOTIDE SEQUENCE [LARGE SCALE GENOMIC DNA]</scope>
    <source>
        <strain evidence="1 2">EAF2021</strain>
    </source>
</reference>
<proteinExistence type="predicted"/>
<keyword evidence="2" id="KW-1185">Reference proteome</keyword>
<name>A0ABR2GN85_9EUKA</name>
<dbReference type="Proteomes" id="UP001470230">
    <property type="component" value="Unassembled WGS sequence"/>
</dbReference>
<evidence type="ECO:0000313" key="2">
    <source>
        <dbReference type="Proteomes" id="UP001470230"/>
    </source>
</evidence>
<sequence>MATSNTYIKGKINMLIKNIPIKVKKDLLTSNFEKVAESKKLCIMCYQPLGESNIGGVKRTKKQTYNYLKARSLDGKVRCQACMIRWLKNKIDEISEE</sequence>